<evidence type="ECO:0000313" key="2">
    <source>
        <dbReference type="Proteomes" id="UP000315914"/>
    </source>
</evidence>
<keyword evidence="2" id="KW-1185">Reference proteome</keyword>
<comment type="caution">
    <text evidence="1">The sequence shown here is derived from an EMBL/GenBank/DDBJ whole genome shotgun (WGS) entry which is preliminary data.</text>
</comment>
<dbReference type="EMBL" id="VITW01000005">
    <property type="protein sequence ID" value="TWB74255.1"/>
    <property type="molecule type" value="Genomic_DNA"/>
</dbReference>
<sequence length="217" mass="23066">MRWHRTPRCFLVKTRSLDANRKTTSLENALDYQPACKPGSVGHRPLARTIRDGHSSGTMFAHGLEQPTRTAGLTSPRGVIACANSPLRRPYSVLLPVGFTMPAPLPAPRCALTAPFHPYPPTLLAQLRRGEPEGLSRHSPVRGDGGRFVLCGTFPGVAPAGCYPAPHVKGARTFLPGGLSAPAGAAVRPTDGITHGAFVTVPSSRDRGARILENNLS</sequence>
<gene>
    <name evidence="1" type="ORF">FBZ95_105507</name>
</gene>
<dbReference type="AntiFam" id="ANF00041">
    <property type="entry name" value="Antisense to RNaseP"/>
</dbReference>
<dbReference type="AlphaFoldDB" id="A0A560JSY6"/>
<dbReference type="Proteomes" id="UP000315914">
    <property type="component" value="Unassembled WGS sequence"/>
</dbReference>
<organism evidence="1 2">
    <name type="scientific">Bradyrhizobium sacchari</name>
    <dbReference type="NCBI Taxonomy" id="1399419"/>
    <lineage>
        <taxon>Bacteria</taxon>
        <taxon>Pseudomonadati</taxon>
        <taxon>Pseudomonadota</taxon>
        <taxon>Alphaproteobacteria</taxon>
        <taxon>Hyphomicrobiales</taxon>
        <taxon>Nitrobacteraceae</taxon>
        <taxon>Bradyrhizobium</taxon>
    </lineage>
</organism>
<name>A0A560JSY6_9BRAD</name>
<dbReference type="AntiFam" id="ANF00042">
    <property type="entry name" value="Antisense to RNaseP"/>
</dbReference>
<reference evidence="1 2" key="1">
    <citation type="submission" date="2019-06" db="EMBL/GenBank/DDBJ databases">
        <title>Genomic Encyclopedia of Type Strains, Phase IV (KMG-V): Genome sequencing to study the core and pangenomes of soil and plant-associated prokaryotes.</title>
        <authorList>
            <person name="Whitman W."/>
        </authorList>
    </citation>
    <scope>NUCLEOTIDE SEQUENCE [LARGE SCALE GENOMIC DNA]</scope>
    <source>
        <strain evidence="1 2">BR 10556</strain>
    </source>
</reference>
<protein>
    <submittedName>
        <fullName evidence="1">Uncharacterized protein</fullName>
    </submittedName>
</protein>
<evidence type="ECO:0000313" key="1">
    <source>
        <dbReference type="EMBL" id="TWB74255.1"/>
    </source>
</evidence>
<proteinExistence type="predicted"/>
<accession>A0A560JSY6</accession>